<comment type="caution">
    <text evidence="1">The sequence shown here is derived from an EMBL/GenBank/DDBJ whole genome shotgun (WGS) entry which is preliminary data.</text>
</comment>
<gene>
    <name evidence="1" type="primary">RvY_19055</name>
    <name evidence="1" type="synonym">RvY_19055.2</name>
    <name evidence="1" type="ORF">RvY_19055-2</name>
</gene>
<protein>
    <submittedName>
        <fullName evidence="1">Uncharacterized protein</fullName>
    </submittedName>
</protein>
<dbReference type="Gene3D" id="3.40.50.2300">
    <property type="match status" value="1"/>
</dbReference>
<keyword evidence="2" id="KW-1185">Reference proteome</keyword>
<reference evidence="1 2" key="1">
    <citation type="journal article" date="2016" name="Nat. Commun.">
        <title>Extremotolerant tardigrade genome and improved radiotolerance of human cultured cells by tardigrade-unique protein.</title>
        <authorList>
            <person name="Hashimoto T."/>
            <person name="Horikawa D.D."/>
            <person name="Saito Y."/>
            <person name="Kuwahara H."/>
            <person name="Kozuka-Hata H."/>
            <person name="Shin-I T."/>
            <person name="Minakuchi Y."/>
            <person name="Ohishi K."/>
            <person name="Motoyama A."/>
            <person name="Aizu T."/>
            <person name="Enomoto A."/>
            <person name="Kondo K."/>
            <person name="Tanaka S."/>
            <person name="Hara Y."/>
            <person name="Koshikawa S."/>
            <person name="Sagara H."/>
            <person name="Miura T."/>
            <person name="Yokobori S."/>
            <person name="Miyagawa K."/>
            <person name="Suzuki Y."/>
            <person name="Kubo T."/>
            <person name="Oyama M."/>
            <person name="Kohara Y."/>
            <person name="Fujiyama A."/>
            <person name="Arakawa K."/>
            <person name="Katayama T."/>
            <person name="Toyoda A."/>
            <person name="Kunieda T."/>
        </authorList>
    </citation>
    <scope>NUCLEOTIDE SEQUENCE [LARGE SCALE GENOMIC DNA]</scope>
    <source>
        <strain evidence="1 2">YOKOZUNA-1</strain>
    </source>
</reference>
<evidence type="ECO:0000313" key="1">
    <source>
        <dbReference type="EMBL" id="GAV09539.1"/>
    </source>
</evidence>
<dbReference type="Proteomes" id="UP000186922">
    <property type="component" value="Unassembled WGS sequence"/>
</dbReference>
<organism evidence="1 2">
    <name type="scientific">Ramazzottius varieornatus</name>
    <name type="common">Water bear</name>
    <name type="synonym">Tardigrade</name>
    <dbReference type="NCBI Taxonomy" id="947166"/>
    <lineage>
        <taxon>Eukaryota</taxon>
        <taxon>Metazoa</taxon>
        <taxon>Ecdysozoa</taxon>
        <taxon>Tardigrada</taxon>
        <taxon>Eutardigrada</taxon>
        <taxon>Parachela</taxon>
        <taxon>Hypsibioidea</taxon>
        <taxon>Ramazzottiidae</taxon>
        <taxon>Ramazzottius</taxon>
    </lineage>
</organism>
<name>A0A1D1WC09_RAMVA</name>
<evidence type="ECO:0000313" key="2">
    <source>
        <dbReference type="Proteomes" id="UP000186922"/>
    </source>
</evidence>
<dbReference type="EMBL" id="BDGG01000023">
    <property type="protein sequence ID" value="GAV09539.1"/>
    <property type="molecule type" value="Genomic_DNA"/>
</dbReference>
<sequence length="176" mass="20035">MEFDFDTKRRIFQHPEKPSVVSNHIRYGPYAVQCFSGSLHGGTQPLRVEINLYHQRCQHYRPLYNIWIKSAQTSGFVDRAGVPMTLRHYSIDTKNFTTESIDAVVNECAKYSRVFILSMTEGYVRRILVQATKLGIKTSEFVSCNVERFHGAVRIELLDSGAFRAEGILGRSGLEG</sequence>
<proteinExistence type="predicted"/>
<accession>A0A1D1WC09</accession>
<dbReference type="AlphaFoldDB" id="A0A1D1WC09"/>